<evidence type="ECO:0000256" key="2">
    <source>
        <dbReference type="ARBA" id="ARBA00010992"/>
    </source>
</evidence>
<dbReference type="PANTHER" id="PTHR48020:SF49">
    <property type="entry name" value="SUGAR TRANSPORTER"/>
    <property type="match status" value="1"/>
</dbReference>
<dbReference type="PROSITE" id="PS00216">
    <property type="entry name" value="SUGAR_TRANSPORT_1"/>
    <property type="match status" value="1"/>
</dbReference>
<evidence type="ECO:0000256" key="1">
    <source>
        <dbReference type="ARBA" id="ARBA00004141"/>
    </source>
</evidence>
<dbReference type="Gene3D" id="1.20.1250.20">
    <property type="entry name" value="MFS general substrate transporter like domains"/>
    <property type="match status" value="2"/>
</dbReference>
<organism evidence="7">
    <name type="scientific">Aegilops tauschii</name>
    <name type="common">Tausch's goatgrass</name>
    <name type="synonym">Aegilops squarrosa</name>
    <dbReference type="NCBI Taxonomy" id="37682"/>
    <lineage>
        <taxon>Eukaryota</taxon>
        <taxon>Viridiplantae</taxon>
        <taxon>Streptophyta</taxon>
        <taxon>Embryophyta</taxon>
        <taxon>Tracheophyta</taxon>
        <taxon>Spermatophyta</taxon>
        <taxon>Magnoliopsida</taxon>
        <taxon>Liliopsida</taxon>
        <taxon>Poales</taxon>
        <taxon>Poaceae</taxon>
        <taxon>BOP clade</taxon>
        <taxon>Pooideae</taxon>
        <taxon>Triticodae</taxon>
        <taxon>Triticeae</taxon>
        <taxon>Triticinae</taxon>
        <taxon>Aegilops</taxon>
    </lineage>
</organism>
<dbReference type="PANTHER" id="PTHR48020">
    <property type="entry name" value="PROTON MYO-INOSITOL COTRANSPORTER"/>
    <property type="match status" value="1"/>
</dbReference>
<keyword evidence="3" id="KW-0813">Transport</keyword>
<evidence type="ECO:0000256" key="4">
    <source>
        <dbReference type="ARBA" id="ARBA00022692"/>
    </source>
</evidence>
<evidence type="ECO:0000313" key="7">
    <source>
        <dbReference type="EnsemblPlants" id="EMT23838"/>
    </source>
</evidence>
<dbReference type="GO" id="GO:0016020">
    <property type="term" value="C:membrane"/>
    <property type="evidence" value="ECO:0007669"/>
    <property type="project" value="UniProtKB-SubCell"/>
</dbReference>
<dbReference type="InterPro" id="IPR050814">
    <property type="entry name" value="Myo-inositol_Transporter"/>
</dbReference>
<dbReference type="InterPro" id="IPR005828">
    <property type="entry name" value="MFS_sugar_transport-like"/>
</dbReference>
<evidence type="ECO:0000256" key="5">
    <source>
        <dbReference type="ARBA" id="ARBA00022989"/>
    </source>
</evidence>
<reference evidence="7" key="1">
    <citation type="submission" date="2015-06" db="UniProtKB">
        <authorList>
            <consortium name="EnsemblPlants"/>
        </authorList>
    </citation>
    <scope>IDENTIFICATION</scope>
</reference>
<dbReference type="Pfam" id="PF00083">
    <property type="entry name" value="Sugar_tr"/>
    <property type="match status" value="1"/>
</dbReference>
<keyword evidence="5" id="KW-1133">Transmembrane helix</keyword>
<keyword evidence="6" id="KW-0472">Membrane</keyword>
<evidence type="ECO:0000256" key="6">
    <source>
        <dbReference type="ARBA" id="ARBA00023136"/>
    </source>
</evidence>
<comment type="similarity">
    <text evidence="2">Belongs to the major facilitator superfamily. Sugar transporter (TC 2.A.1.1) family.</text>
</comment>
<sequence>MSTDADAVPVAVAPAKRPPINKYAFACALLASMNSVLLGYDISVMSGAQLFMKEDLKITDTQIEILAGIISIYSLLGSLMAGATSDWLGRRYTMAAAIGTGLNRLMGGATTMSFLSLSEAITIAGSFYLYACVAAAGWVFMYFFLPETMGQSLEDTGKLFGKDMDDDDTDHDGAVVHHERKRSTELITQQ</sequence>
<evidence type="ECO:0000256" key="3">
    <source>
        <dbReference type="ARBA" id="ARBA00022448"/>
    </source>
</evidence>
<proteinExistence type="inferred from homology"/>
<dbReference type="AlphaFoldDB" id="M8BPW3"/>
<keyword evidence="4" id="KW-0812">Transmembrane</keyword>
<dbReference type="EnsemblPlants" id="EMT23838">
    <property type="protein sequence ID" value="EMT23838"/>
    <property type="gene ID" value="F775_00115"/>
</dbReference>
<dbReference type="SUPFAM" id="SSF103473">
    <property type="entry name" value="MFS general substrate transporter"/>
    <property type="match status" value="2"/>
</dbReference>
<dbReference type="InterPro" id="IPR036259">
    <property type="entry name" value="MFS_trans_sf"/>
</dbReference>
<protein>
    <submittedName>
        <fullName evidence="7">Polyol transporter 5</fullName>
    </submittedName>
</protein>
<name>M8BPW3_AEGTA</name>
<dbReference type="InterPro" id="IPR005829">
    <property type="entry name" value="Sugar_transporter_CS"/>
</dbReference>
<comment type="subcellular location">
    <subcellularLocation>
        <location evidence="1">Membrane</location>
        <topology evidence="1">Multi-pass membrane protein</topology>
    </subcellularLocation>
</comment>
<accession>M8BPW3</accession>
<dbReference type="GO" id="GO:0022857">
    <property type="term" value="F:transmembrane transporter activity"/>
    <property type="evidence" value="ECO:0007669"/>
    <property type="project" value="InterPro"/>
</dbReference>